<dbReference type="Proteomes" id="UP000193922">
    <property type="component" value="Unassembled WGS sequence"/>
</dbReference>
<feature type="compositionally biased region" description="Pro residues" evidence="1">
    <location>
        <begin position="121"/>
        <end position="135"/>
    </location>
</feature>
<keyword evidence="4" id="KW-1185">Reference proteome</keyword>
<evidence type="ECO:0000313" key="4">
    <source>
        <dbReference type="Proteomes" id="UP000193922"/>
    </source>
</evidence>
<feature type="compositionally biased region" description="Polar residues" evidence="1">
    <location>
        <begin position="187"/>
        <end position="203"/>
    </location>
</feature>
<reference evidence="3 4" key="1">
    <citation type="submission" date="2016-07" db="EMBL/GenBank/DDBJ databases">
        <title>Pervasive Adenine N6-methylation of Active Genes in Fungi.</title>
        <authorList>
            <consortium name="DOE Joint Genome Institute"/>
            <person name="Mondo S.J."/>
            <person name="Dannebaum R.O."/>
            <person name="Kuo R.C."/>
            <person name="Labutti K."/>
            <person name="Haridas S."/>
            <person name="Kuo A."/>
            <person name="Salamov A."/>
            <person name="Ahrendt S.R."/>
            <person name="Lipzen A."/>
            <person name="Sullivan W."/>
            <person name="Andreopoulos W.B."/>
            <person name="Clum A."/>
            <person name="Lindquist E."/>
            <person name="Daum C."/>
            <person name="Ramamoorthy G.K."/>
            <person name="Gryganskyi A."/>
            <person name="Culley D."/>
            <person name="Magnuson J.K."/>
            <person name="James T.Y."/>
            <person name="O'Malley M.A."/>
            <person name="Stajich J.E."/>
            <person name="Spatafora J.W."/>
            <person name="Visel A."/>
            <person name="Grigoriev I.V."/>
        </authorList>
    </citation>
    <scope>NUCLEOTIDE SEQUENCE [LARGE SCALE GENOMIC DNA]</scope>
    <source>
        <strain evidence="3 4">ATCC 12442</strain>
    </source>
</reference>
<feature type="signal peptide" evidence="2">
    <location>
        <begin position="1"/>
        <end position="18"/>
    </location>
</feature>
<gene>
    <name evidence="3" type="ORF">DL89DRAFT_255994</name>
</gene>
<evidence type="ECO:0000256" key="2">
    <source>
        <dbReference type="SAM" id="SignalP"/>
    </source>
</evidence>
<protein>
    <submittedName>
        <fullName evidence="3">Uncharacterized protein</fullName>
    </submittedName>
</protein>
<feature type="region of interest" description="Disordered" evidence="1">
    <location>
        <begin position="148"/>
        <end position="203"/>
    </location>
</feature>
<dbReference type="GeneID" id="63802049"/>
<accession>A0A1Y1WG86</accession>
<name>A0A1Y1WG86_9FUNG</name>
<feature type="chain" id="PRO_5012327388" evidence="2">
    <location>
        <begin position="19"/>
        <end position="237"/>
    </location>
</feature>
<evidence type="ECO:0000256" key="1">
    <source>
        <dbReference type="SAM" id="MobiDB-lite"/>
    </source>
</evidence>
<feature type="region of interest" description="Disordered" evidence="1">
    <location>
        <begin position="84"/>
        <end position="135"/>
    </location>
</feature>
<sequence>MHCHLLPISLIALALANATPVEVDRMDSVLFERRGLQFTANNLFPSPRFAGLGYSNTNVFPDLAFSAGSGQIFGCGVAPNMPCPAPAPDPEPQSALAPEPQPAPAPQPCDQGQVQAQRCPVPAPQPAPAPAPAPAPCLAPAPQPCVQPQLAPTLAPQPVPEPQPAPQPAPQPCDQSQGQECPGASTAPATFNFSNSQNGNLQDDQYHENSLFANNKGANARNVQTGTNTNMNYMGPN</sequence>
<keyword evidence="2" id="KW-0732">Signal</keyword>
<feature type="compositionally biased region" description="Pro residues" evidence="1">
    <location>
        <begin position="155"/>
        <end position="171"/>
    </location>
</feature>
<organism evidence="3 4">
    <name type="scientific">Linderina pennispora</name>
    <dbReference type="NCBI Taxonomy" id="61395"/>
    <lineage>
        <taxon>Eukaryota</taxon>
        <taxon>Fungi</taxon>
        <taxon>Fungi incertae sedis</taxon>
        <taxon>Zoopagomycota</taxon>
        <taxon>Kickxellomycotina</taxon>
        <taxon>Kickxellomycetes</taxon>
        <taxon>Kickxellales</taxon>
        <taxon>Kickxellaceae</taxon>
        <taxon>Linderina</taxon>
    </lineage>
</organism>
<dbReference type="AlphaFoldDB" id="A0A1Y1WG86"/>
<comment type="caution">
    <text evidence="3">The sequence shown here is derived from an EMBL/GenBank/DDBJ whole genome shotgun (WGS) entry which is preliminary data.</text>
</comment>
<dbReference type="RefSeq" id="XP_040745782.1">
    <property type="nucleotide sequence ID" value="XM_040885401.1"/>
</dbReference>
<dbReference type="EMBL" id="MCFD01000003">
    <property type="protein sequence ID" value="ORX72358.1"/>
    <property type="molecule type" value="Genomic_DNA"/>
</dbReference>
<evidence type="ECO:0000313" key="3">
    <source>
        <dbReference type="EMBL" id="ORX72358.1"/>
    </source>
</evidence>
<proteinExistence type="predicted"/>